<comment type="caution">
    <text evidence="3">The sequence shown here is derived from an EMBL/GenBank/DDBJ whole genome shotgun (WGS) entry which is preliminary data.</text>
</comment>
<dbReference type="Pfam" id="PF00075">
    <property type="entry name" value="RNase_H"/>
    <property type="match status" value="1"/>
</dbReference>
<dbReference type="CDD" id="cd01650">
    <property type="entry name" value="RT_nLTR_like"/>
    <property type="match status" value="1"/>
</dbReference>
<dbReference type="GO" id="GO:0003676">
    <property type="term" value="F:nucleic acid binding"/>
    <property type="evidence" value="ECO:0007669"/>
    <property type="project" value="InterPro"/>
</dbReference>
<dbReference type="Proteomes" id="UP000499080">
    <property type="component" value="Unassembled WGS sequence"/>
</dbReference>
<dbReference type="Pfam" id="PF14529">
    <property type="entry name" value="Exo_endo_phos_2"/>
    <property type="match status" value="1"/>
</dbReference>
<dbReference type="OrthoDB" id="411871at2759"/>
<dbReference type="SUPFAM" id="SSF56672">
    <property type="entry name" value="DNA/RNA polymerases"/>
    <property type="match status" value="1"/>
</dbReference>
<organism evidence="3 4">
    <name type="scientific">Araneus ventricosus</name>
    <name type="common">Orbweaver spider</name>
    <name type="synonym">Epeira ventricosa</name>
    <dbReference type="NCBI Taxonomy" id="182803"/>
    <lineage>
        <taxon>Eukaryota</taxon>
        <taxon>Metazoa</taxon>
        <taxon>Ecdysozoa</taxon>
        <taxon>Arthropoda</taxon>
        <taxon>Chelicerata</taxon>
        <taxon>Arachnida</taxon>
        <taxon>Araneae</taxon>
        <taxon>Araneomorphae</taxon>
        <taxon>Entelegynae</taxon>
        <taxon>Araneoidea</taxon>
        <taxon>Araneidae</taxon>
        <taxon>Araneus</taxon>
    </lineage>
</organism>
<dbReference type="PROSITE" id="PS50879">
    <property type="entry name" value="RNASE_H_1"/>
    <property type="match status" value="1"/>
</dbReference>
<proteinExistence type="predicted"/>
<dbReference type="GO" id="GO:0004523">
    <property type="term" value="F:RNA-DNA hybrid ribonuclease activity"/>
    <property type="evidence" value="ECO:0007669"/>
    <property type="project" value="InterPro"/>
</dbReference>
<dbReference type="CDD" id="cd09276">
    <property type="entry name" value="Rnase_HI_RT_non_LTR"/>
    <property type="match status" value="1"/>
</dbReference>
<sequence length="1167" mass="132416">MATLGKALISIRNPDINILVRHEGEHVVALEAMVGSDSITLVCFYFPPSLTILACGRELHRVLELLSSDCVLVAGDANVRSSLWGPDVIDHRPLDERGPLVDLILARRLHVWNDPSSPPTFETERGRNWIDITLSSPSLSNRKGDWQVHPTTLSDHNPIIFTINGCVGTPLPPSFGRLSPRRIVKVAREVASFYQKFSPDIDGISTKNQLDEWVDRIAQFIKTVSVFNVSSNSCRLRVPWWDSSLDIQRKKTRALRARFLRCRHPEERAHRRIVFKREAARYKYMIKTKSRQCFNQLCDQLTRTNPFDLPYRLATRKIPAGTILRGVRDESGFLTSTVSDTVRVIVNGLFPRDDSNSDTLDQKAIRCFVRDHENHLLDPPFTIEEIQGALHSFRPKKAPGLDGVSIELVKEIYKCCPAFLHALMNACLWVKGFPTSWKVSKLILLGKTGRDLTLPQSYLPICLLSVFSKLLDKLLTHRLTHLFQSKGLLHERQHGFRVGKSCETANHSLWEDIQEALKRKGKVCLISLDAQGGFDTVWQQSVLFRLISAKCPFNLFSMVRDYFQGRSVQYHFNSRYWSFPDSRGVPQGSCSGPFFWNLVLDTIFAIDLPIGCSVQAFADDLILIVRGATKEEIELKGGEALARLVSWAGKHKLQFNTDKTLLMPVTFGGRLSLADPPQVYMNGQVLQVQKGFRYLGVWWDGSLTFTDHFNRFRKRVDCCLTGSQWWLIDFLVGMLTCIYKGAIEPFILYGYGAWGHRLHLQKIRSTLNSLQRRPLLQLTGAYRTVSTAALQVIAGVLPLDLKAVEALAKFRVKILKRDIEVGASEFRSSNYLSKVNVFASHPSQWLAFPFSHTGPLGSDIELFTDGSKMEGQVGCSAVVYYHGQQIHTESQRLNDDASVYQAEIAGLTLAVNFVQTILHWDKVRIFTDSLSLLQALESVMTVDPAIWQLKAQLWEIAKNRTFSLHWVKAHVGTAGNEMADLVAKNATKSAHIDQVLLRPLAHIDSELKGELLCQWQARWILATTGRITAEFLPKVDLRPHIYNRRILQILTGHGRFPSYFCRFALMDNDLCECGERGDVLHYLRTCPRTVDIRSKLSFDPLYPPSLFENNANLPILDQLVIRVNGLLPNILKKGNSWLSSYCQNTLSFWLASWSLFEWSWCCQSLKK</sequence>
<dbReference type="AlphaFoldDB" id="A0A4Y2R5I7"/>
<feature type="domain" description="RNase H type-1" evidence="2">
    <location>
        <begin position="856"/>
        <end position="988"/>
    </location>
</feature>
<dbReference type="Gene3D" id="3.30.420.10">
    <property type="entry name" value="Ribonuclease H-like superfamily/Ribonuclease H"/>
    <property type="match status" value="1"/>
</dbReference>
<dbReference type="GO" id="GO:0042575">
    <property type="term" value="C:DNA polymerase complex"/>
    <property type="evidence" value="ECO:0007669"/>
    <property type="project" value="UniProtKB-ARBA"/>
</dbReference>
<dbReference type="PROSITE" id="PS50878">
    <property type="entry name" value="RT_POL"/>
    <property type="match status" value="1"/>
</dbReference>
<dbReference type="InterPro" id="IPR000477">
    <property type="entry name" value="RT_dom"/>
</dbReference>
<evidence type="ECO:0000313" key="4">
    <source>
        <dbReference type="Proteomes" id="UP000499080"/>
    </source>
</evidence>
<dbReference type="Pfam" id="PF00078">
    <property type="entry name" value="RVT_1"/>
    <property type="match status" value="1"/>
</dbReference>
<dbReference type="InterPro" id="IPR036691">
    <property type="entry name" value="Endo/exonu/phosph_ase_sf"/>
</dbReference>
<gene>
    <name evidence="3" type="primary">PO11_53</name>
    <name evidence="3" type="ORF">AVEN_30260_1</name>
</gene>
<dbReference type="GO" id="GO:0071897">
    <property type="term" value="P:DNA biosynthetic process"/>
    <property type="evidence" value="ECO:0007669"/>
    <property type="project" value="UniProtKB-ARBA"/>
</dbReference>
<accession>A0A4Y2R5I7</accession>
<dbReference type="Gene3D" id="3.60.10.10">
    <property type="entry name" value="Endonuclease/exonuclease/phosphatase"/>
    <property type="match status" value="1"/>
</dbReference>
<evidence type="ECO:0000259" key="1">
    <source>
        <dbReference type="PROSITE" id="PS50878"/>
    </source>
</evidence>
<dbReference type="SUPFAM" id="SSF53098">
    <property type="entry name" value="Ribonuclease H-like"/>
    <property type="match status" value="1"/>
</dbReference>
<dbReference type="PANTHER" id="PTHR19446">
    <property type="entry name" value="REVERSE TRANSCRIPTASES"/>
    <property type="match status" value="1"/>
</dbReference>
<evidence type="ECO:0000313" key="3">
    <source>
        <dbReference type="EMBL" id="GBN70706.1"/>
    </source>
</evidence>
<dbReference type="EMBL" id="BGPR01015809">
    <property type="protein sequence ID" value="GBN70706.1"/>
    <property type="molecule type" value="Genomic_DNA"/>
</dbReference>
<reference evidence="3 4" key="1">
    <citation type="journal article" date="2019" name="Sci. Rep.">
        <title>Orb-weaving spider Araneus ventricosus genome elucidates the spidroin gene catalogue.</title>
        <authorList>
            <person name="Kono N."/>
            <person name="Nakamura H."/>
            <person name="Ohtoshi R."/>
            <person name="Moran D.A.P."/>
            <person name="Shinohara A."/>
            <person name="Yoshida Y."/>
            <person name="Fujiwara M."/>
            <person name="Mori M."/>
            <person name="Tomita M."/>
            <person name="Arakawa K."/>
        </authorList>
    </citation>
    <scope>NUCLEOTIDE SEQUENCE [LARGE SCALE GENOMIC DNA]</scope>
</reference>
<dbReference type="InterPro" id="IPR012337">
    <property type="entry name" value="RNaseH-like_sf"/>
</dbReference>
<feature type="domain" description="Reverse transcriptase" evidence="1">
    <location>
        <begin position="426"/>
        <end position="685"/>
    </location>
</feature>
<keyword evidence="4" id="KW-1185">Reference proteome</keyword>
<name>A0A4Y2R5I7_ARAVE</name>
<dbReference type="InterPro" id="IPR005135">
    <property type="entry name" value="Endo/exonuclease/phosphatase"/>
</dbReference>
<protein>
    <submittedName>
        <fullName evidence="3">Retrovirus-related Pol polyprotein from type-1 retrotransposable element R1</fullName>
    </submittedName>
</protein>
<dbReference type="InterPro" id="IPR002156">
    <property type="entry name" value="RNaseH_domain"/>
</dbReference>
<dbReference type="SUPFAM" id="SSF56219">
    <property type="entry name" value="DNase I-like"/>
    <property type="match status" value="1"/>
</dbReference>
<evidence type="ECO:0000259" key="2">
    <source>
        <dbReference type="PROSITE" id="PS50879"/>
    </source>
</evidence>
<dbReference type="InterPro" id="IPR043502">
    <property type="entry name" value="DNA/RNA_pol_sf"/>
</dbReference>
<dbReference type="InterPro" id="IPR036397">
    <property type="entry name" value="RNaseH_sf"/>
</dbReference>